<dbReference type="InterPro" id="IPR011990">
    <property type="entry name" value="TPR-like_helical_dom_sf"/>
</dbReference>
<proteinExistence type="predicted"/>
<feature type="transmembrane region" description="Helical" evidence="5">
    <location>
        <begin position="44"/>
        <end position="63"/>
    </location>
</feature>
<evidence type="ECO:0000313" key="8">
    <source>
        <dbReference type="Proteomes" id="UP000178570"/>
    </source>
</evidence>
<evidence type="ECO:0000256" key="1">
    <source>
        <dbReference type="ARBA" id="ARBA00004141"/>
    </source>
</evidence>
<feature type="transmembrane region" description="Helical" evidence="5">
    <location>
        <begin position="255"/>
        <end position="276"/>
    </location>
</feature>
<dbReference type="STRING" id="1797529.A2570_01490"/>
<dbReference type="Pfam" id="PF04932">
    <property type="entry name" value="Wzy_C"/>
    <property type="match status" value="1"/>
</dbReference>
<feature type="transmembrane region" description="Helical" evidence="5">
    <location>
        <begin position="423"/>
        <end position="441"/>
    </location>
</feature>
<dbReference type="GO" id="GO:0016020">
    <property type="term" value="C:membrane"/>
    <property type="evidence" value="ECO:0007669"/>
    <property type="project" value="UniProtKB-SubCell"/>
</dbReference>
<comment type="caution">
    <text evidence="7">The sequence shown here is derived from an EMBL/GenBank/DDBJ whole genome shotgun (WGS) entry which is preliminary data.</text>
</comment>
<dbReference type="InterPro" id="IPR007016">
    <property type="entry name" value="O-antigen_ligase-rel_domated"/>
</dbReference>
<dbReference type="InterPro" id="IPR051533">
    <property type="entry name" value="WaaL-like"/>
</dbReference>
<protein>
    <recommendedName>
        <fullName evidence="6">O-antigen ligase-related domain-containing protein</fullName>
    </recommendedName>
</protein>
<feature type="transmembrane region" description="Helical" evidence="5">
    <location>
        <begin position="232"/>
        <end position="250"/>
    </location>
</feature>
<evidence type="ECO:0000256" key="5">
    <source>
        <dbReference type="SAM" id="Phobius"/>
    </source>
</evidence>
<name>A0A1G1XJ54_9BACT</name>
<sequence>MRNFFNRNKMFLVSALKFLLYASLFAPLIVSVNSLFPFVFPKAIFFEALIQMAGLVFVALLVVDKNFFPRKNILFYGLLGWSLTMILSTIFSVDPSLAFWSKAERMDGLFWYLHLFLFFVMASVVFERDWLRFLSINSVAGLITGLYALASKFLPGDINFGDQIRLAGTFGNPAFLGTYFLALFFLNGILFLSYSGFKVAEKKDYQGNSRFLFLGAAIFSLILVILSGTRGAWIGVASGLVLFAGLVLIFRRGKYFRLGLSVLLVLIIIFASLRFLPQVWEKISPFFASRIYGLWEIPTPRLIVWGIGWNAFLEKPILGWGLENFIYAFNQHFIPDIHTYEMSIFDRPHNKIIDLLNSGGILGLSSYLSLFAVLGWQGLKFLWSKTREGNKENGESEFLIRSLYISLLGAYFVQNLVLFEMPTSGIMFFLILCLGYWLLYPEQDQAINDQSSLVFNKTLPPWAFYVVSMLLVSSFIFGVALPKAASSNTALSAFAMSPSAIPSEALKQAAGYYERARGLNTFLNREVDISIYRRLEDYGAVDSMVIQTKEFQEFVGKILVNMEEDLESHPRDYDMVVGAAAAASRSGTDVSSSGVLGSKTYAFLKQAVLLAPKREDAYQHLFLLALKNNLKDQAKNHADTLVRLNSNIASFWFYQAEYEARWGSVDQMNQFLQEAEKRGFNLEQRLGEWELLISSLILSARHQEAIIQLKGLIMTPNLPPDVYIRNSIFLIREYAILNQPEQARQATRMLLSDLPENYQKQVVQYLKEESLWIE</sequence>
<feature type="transmembrane region" description="Helical" evidence="5">
    <location>
        <begin position="462"/>
        <end position="481"/>
    </location>
</feature>
<dbReference type="Gene3D" id="1.25.40.10">
    <property type="entry name" value="Tetratricopeptide repeat domain"/>
    <property type="match status" value="1"/>
</dbReference>
<evidence type="ECO:0000256" key="2">
    <source>
        <dbReference type="ARBA" id="ARBA00022692"/>
    </source>
</evidence>
<evidence type="ECO:0000256" key="3">
    <source>
        <dbReference type="ARBA" id="ARBA00022989"/>
    </source>
</evidence>
<feature type="transmembrane region" description="Helical" evidence="5">
    <location>
        <begin position="209"/>
        <end position="226"/>
    </location>
</feature>
<gene>
    <name evidence="7" type="ORF">A2570_01490</name>
</gene>
<feature type="transmembrane region" description="Helical" evidence="5">
    <location>
        <begin position="355"/>
        <end position="377"/>
    </location>
</feature>
<keyword evidence="4 5" id="KW-0472">Membrane</keyword>
<feature type="transmembrane region" description="Helical" evidence="5">
    <location>
        <begin position="174"/>
        <end position="197"/>
    </location>
</feature>
<dbReference type="PANTHER" id="PTHR37422">
    <property type="entry name" value="TEICHURONIC ACID BIOSYNTHESIS PROTEIN TUAE"/>
    <property type="match status" value="1"/>
</dbReference>
<feature type="domain" description="O-antigen ligase-related" evidence="6">
    <location>
        <begin position="216"/>
        <end position="367"/>
    </location>
</feature>
<evidence type="ECO:0000256" key="4">
    <source>
        <dbReference type="ARBA" id="ARBA00023136"/>
    </source>
</evidence>
<feature type="transmembrane region" description="Helical" evidence="5">
    <location>
        <begin position="133"/>
        <end position="154"/>
    </location>
</feature>
<accession>A0A1G1XJ54</accession>
<dbReference type="Proteomes" id="UP000178570">
    <property type="component" value="Unassembled WGS sequence"/>
</dbReference>
<evidence type="ECO:0000313" key="7">
    <source>
        <dbReference type="EMBL" id="OGY40059.1"/>
    </source>
</evidence>
<dbReference type="EMBL" id="MHHY01000011">
    <property type="protein sequence ID" value="OGY40059.1"/>
    <property type="molecule type" value="Genomic_DNA"/>
</dbReference>
<keyword evidence="2 5" id="KW-0812">Transmembrane</keyword>
<feature type="transmembrane region" description="Helical" evidence="5">
    <location>
        <begin position="75"/>
        <end position="93"/>
    </location>
</feature>
<evidence type="ECO:0000259" key="6">
    <source>
        <dbReference type="Pfam" id="PF04932"/>
    </source>
</evidence>
<dbReference type="AlphaFoldDB" id="A0A1G1XJ54"/>
<dbReference type="PANTHER" id="PTHR37422:SF23">
    <property type="entry name" value="TEICHURONIC ACID BIOSYNTHESIS PROTEIN TUAE"/>
    <property type="match status" value="1"/>
</dbReference>
<organism evidence="7 8">
    <name type="scientific">Candidatus Brennerbacteria bacterium RIFOXYD1_FULL_41_16</name>
    <dbReference type="NCBI Taxonomy" id="1797529"/>
    <lineage>
        <taxon>Bacteria</taxon>
        <taxon>Candidatus Brenneribacteriota</taxon>
    </lineage>
</organism>
<comment type="subcellular location">
    <subcellularLocation>
        <location evidence="1">Membrane</location>
        <topology evidence="1">Multi-pass membrane protein</topology>
    </subcellularLocation>
</comment>
<reference evidence="7 8" key="1">
    <citation type="journal article" date="2016" name="Nat. Commun.">
        <title>Thousands of microbial genomes shed light on interconnected biogeochemical processes in an aquifer system.</title>
        <authorList>
            <person name="Anantharaman K."/>
            <person name="Brown C.T."/>
            <person name="Hug L.A."/>
            <person name="Sharon I."/>
            <person name="Castelle C.J."/>
            <person name="Probst A.J."/>
            <person name="Thomas B.C."/>
            <person name="Singh A."/>
            <person name="Wilkins M.J."/>
            <person name="Karaoz U."/>
            <person name="Brodie E.L."/>
            <person name="Williams K.H."/>
            <person name="Hubbard S.S."/>
            <person name="Banfield J.F."/>
        </authorList>
    </citation>
    <scope>NUCLEOTIDE SEQUENCE [LARGE SCALE GENOMIC DNA]</scope>
</reference>
<keyword evidence="3 5" id="KW-1133">Transmembrane helix</keyword>
<feature type="transmembrane region" description="Helical" evidence="5">
    <location>
        <begin position="109"/>
        <end position="126"/>
    </location>
</feature>